<dbReference type="Gene3D" id="3.40.50.300">
    <property type="entry name" value="P-loop containing nucleotide triphosphate hydrolases"/>
    <property type="match status" value="1"/>
</dbReference>
<sequence length="245" mass="26039">MRNPTVVRSGDEDVLTARELYRFYRAGEEETLALRGVSLSVRRGETVAVVGPSGAGKSTLLAILAGLDEPSGGEVRVDGVRVSHRPETERARLRSRHIGVLLQTRNLLPHLSVRDNVRLPQQAGGRKPTVTADELLAQAGIGERSHALPRQLSGGELARAGLAVALANSPSVLLADEPTGELDGETEQLVLTMLRQRAAEGCAVLIVTHSAEAVRIADRVIALDDGRATDRPSSAAPGRTHDAAR</sequence>
<evidence type="ECO:0000256" key="2">
    <source>
        <dbReference type="ARBA" id="ARBA00022448"/>
    </source>
</evidence>
<dbReference type="GO" id="GO:0005886">
    <property type="term" value="C:plasma membrane"/>
    <property type="evidence" value="ECO:0007669"/>
    <property type="project" value="TreeGrafter"/>
</dbReference>
<evidence type="ECO:0000313" key="6">
    <source>
        <dbReference type="EMBL" id="MPY30546.1"/>
    </source>
</evidence>
<dbReference type="PROSITE" id="PS00211">
    <property type="entry name" value="ABC_TRANSPORTER_1"/>
    <property type="match status" value="1"/>
</dbReference>
<dbReference type="InterPro" id="IPR003439">
    <property type="entry name" value="ABC_transporter-like_ATP-bd"/>
</dbReference>
<comment type="caution">
    <text evidence="6">The sequence shown here is derived from an EMBL/GenBank/DDBJ whole genome shotgun (WGS) entry which is preliminary data.</text>
</comment>
<evidence type="ECO:0000313" key="7">
    <source>
        <dbReference type="Proteomes" id="UP000325849"/>
    </source>
</evidence>
<dbReference type="CDD" id="cd03255">
    <property type="entry name" value="ABC_MJ0796_LolCDE_FtsE"/>
    <property type="match status" value="1"/>
</dbReference>
<keyword evidence="7" id="KW-1185">Reference proteome</keyword>
<dbReference type="GO" id="GO:0022857">
    <property type="term" value="F:transmembrane transporter activity"/>
    <property type="evidence" value="ECO:0007669"/>
    <property type="project" value="TreeGrafter"/>
</dbReference>
<dbReference type="InterPro" id="IPR003593">
    <property type="entry name" value="AAA+_ATPase"/>
</dbReference>
<accession>A0A5N8V6M7</accession>
<dbReference type="SMART" id="SM00382">
    <property type="entry name" value="AAA"/>
    <property type="match status" value="1"/>
</dbReference>
<dbReference type="GO" id="GO:0005524">
    <property type="term" value="F:ATP binding"/>
    <property type="evidence" value="ECO:0007669"/>
    <property type="project" value="UniProtKB-KW"/>
</dbReference>
<dbReference type="PROSITE" id="PS50893">
    <property type="entry name" value="ABC_TRANSPORTER_2"/>
    <property type="match status" value="1"/>
</dbReference>
<reference evidence="6 7" key="1">
    <citation type="submission" date="2019-07" db="EMBL/GenBank/DDBJ databases">
        <title>New species of Amycolatopsis and Streptomyces.</title>
        <authorList>
            <person name="Duangmal K."/>
            <person name="Teo W.F.A."/>
            <person name="Lipun K."/>
        </authorList>
    </citation>
    <scope>NUCLEOTIDE SEQUENCE [LARGE SCALE GENOMIC DNA]</scope>
    <source>
        <strain evidence="6 7">NBRC 109810</strain>
    </source>
</reference>
<dbReference type="SUPFAM" id="SSF52540">
    <property type="entry name" value="P-loop containing nucleoside triphosphate hydrolases"/>
    <property type="match status" value="1"/>
</dbReference>
<organism evidence="6 7">
    <name type="scientific">Streptomyces adustus</name>
    <dbReference type="NCBI Taxonomy" id="1609272"/>
    <lineage>
        <taxon>Bacteria</taxon>
        <taxon>Bacillati</taxon>
        <taxon>Actinomycetota</taxon>
        <taxon>Actinomycetes</taxon>
        <taxon>Kitasatosporales</taxon>
        <taxon>Streptomycetaceae</taxon>
        <taxon>Streptomyces</taxon>
    </lineage>
</organism>
<dbReference type="InterPro" id="IPR017911">
    <property type="entry name" value="MacB-like_ATP-bd"/>
</dbReference>
<protein>
    <submittedName>
        <fullName evidence="6">ABC transporter ATP-binding protein</fullName>
    </submittedName>
</protein>
<proteinExistence type="inferred from homology"/>
<name>A0A5N8V6M7_9ACTN</name>
<dbReference type="AlphaFoldDB" id="A0A5N8V6M7"/>
<dbReference type="EMBL" id="VJZD01000010">
    <property type="protein sequence ID" value="MPY30546.1"/>
    <property type="molecule type" value="Genomic_DNA"/>
</dbReference>
<keyword evidence="2" id="KW-0813">Transport</keyword>
<dbReference type="InterPro" id="IPR017871">
    <property type="entry name" value="ABC_transporter-like_CS"/>
</dbReference>
<dbReference type="InterPro" id="IPR027417">
    <property type="entry name" value="P-loop_NTPase"/>
</dbReference>
<dbReference type="RefSeq" id="WP_162468094.1">
    <property type="nucleotide sequence ID" value="NZ_JBHJTU010000002.1"/>
</dbReference>
<evidence type="ECO:0000256" key="1">
    <source>
        <dbReference type="ARBA" id="ARBA00005417"/>
    </source>
</evidence>
<gene>
    <name evidence="6" type="ORF">FNH09_04235</name>
</gene>
<keyword evidence="3" id="KW-0547">Nucleotide-binding</keyword>
<comment type="similarity">
    <text evidence="1">Belongs to the ABC transporter superfamily.</text>
</comment>
<evidence type="ECO:0000256" key="4">
    <source>
        <dbReference type="ARBA" id="ARBA00022840"/>
    </source>
</evidence>
<dbReference type="Pfam" id="PF00005">
    <property type="entry name" value="ABC_tran"/>
    <property type="match status" value="1"/>
</dbReference>
<dbReference type="GO" id="GO:0016887">
    <property type="term" value="F:ATP hydrolysis activity"/>
    <property type="evidence" value="ECO:0007669"/>
    <property type="project" value="InterPro"/>
</dbReference>
<dbReference type="InterPro" id="IPR015854">
    <property type="entry name" value="ABC_transpr_LolD-like"/>
</dbReference>
<dbReference type="Proteomes" id="UP000325849">
    <property type="component" value="Unassembled WGS sequence"/>
</dbReference>
<feature type="domain" description="ABC transporter" evidence="5">
    <location>
        <begin position="15"/>
        <end position="243"/>
    </location>
</feature>
<evidence type="ECO:0000256" key="3">
    <source>
        <dbReference type="ARBA" id="ARBA00022741"/>
    </source>
</evidence>
<dbReference type="PANTHER" id="PTHR24220:SF689">
    <property type="entry name" value="LIPOPROTEIN-RELEASING SYSTEM ATP-BINDING PROTEIN LOLD"/>
    <property type="match status" value="1"/>
</dbReference>
<dbReference type="PANTHER" id="PTHR24220">
    <property type="entry name" value="IMPORT ATP-BINDING PROTEIN"/>
    <property type="match status" value="1"/>
</dbReference>
<evidence type="ECO:0000259" key="5">
    <source>
        <dbReference type="PROSITE" id="PS50893"/>
    </source>
</evidence>
<keyword evidence="4 6" id="KW-0067">ATP-binding</keyword>